<feature type="domain" description="VOC" evidence="1">
    <location>
        <begin position="8"/>
        <end position="132"/>
    </location>
</feature>
<protein>
    <submittedName>
        <fullName evidence="2">VOC family protein</fullName>
    </submittedName>
</protein>
<keyword evidence="3" id="KW-1185">Reference proteome</keyword>
<sequence>MTLEPAGGAIDIGIVTVNEAAMRSFYEELLGLPVVGEVPTGADRIVKLQCGSSAIKLYVLAAQPEAGSGAGHYLAATGIRYFTIPVRNLRATVETCREAGVSVVTDVVEPRPGLIAALIADPDGNTIELMETQ</sequence>
<accession>A0A842I2J5</accession>
<proteinExistence type="predicted"/>
<evidence type="ECO:0000259" key="1">
    <source>
        <dbReference type="PROSITE" id="PS51819"/>
    </source>
</evidence>
<organism evidence="2 3">
    <name type="scientific">Parasphingopyxis marina</name>
    <dbReference type="NCBI Taxonomy" id="2761622"/>
    <lineage>
        <taxon>Bacteria</taxon>
        <taxon>Pseudomonadati</taxon>
        <taxon>Pseudomonadota</taxon>
        <taxon>Alphaproteobacteria</taxon>
        <taxon>Sphingomonadales</taxon>
        <taxon>Sphingomonadaceae</taxon>
        <taxon>Parasphingopyxis</taxon>
    </lineage>
</organism>
<dbReference type="InterPro" id="IPR004360">
    <property type="entry name" value="Glyas_Fos-R_dOase_dom"/>
</dbReference>
<gene>
    <name evidence="2" type="ORF">H6P80_15215</name>
</gene>
<evidence type="ECO:0000313" key="3">
    <source>
        <dbReference type="Proteomes" id="UP000564378"/>
    </source>
</evidence>
<dbReference type="EMBL" id="JACJVJ010000003">
    <property type="protein sequence ID" value="MBC2778973.1"/>
    <property type="molecule type" value="Genomic_DNA"/>
</dbReference>
<dbReference type="AlphaFoldDB" id="A0A842I2J5"/>
<dbReference type="Gene3D" id="3.10.180.10">
    <property type="entry name" value="2,3-Dihydroxybiphenyl 1,2-Dioxygenase, domain 1"/>
    <property type="match status" value="1"/>
</dbReference>
<evidence type="ECO:0000313" key="2">
    <source>
        <dbReference type="EMBL" id="MBC2778973.1"/>
    </source>
</evidence>
<comment type="caution">
    <text evidence="2">The sequence shown here is derived from an EMBL/GenBank/DDBJ whole genome shotgun (WGS) entry which is preliminary data.</text>
</comment>
<dbReference type="RefSeq" id="WP_185802274.1">
    <property type="nucleotide sequence ID" value="NZ_JACJVJ010000003.1"/>
</dbReference>
<dbReference type="SUPFAM" id="SSF54593">
    <property type="entry name" value="Glyoxalase/Bleomycin resistance protein/Dihydroxybiphenyl dioxygenase"/>
    <property type="match status" value="1"/>
</dbReference>
<dbReference type="InterPro" id="IPR029068">
    <property type="entry name" value="Glyas_Bleomycin-R_OHBP_Dase"/>
</dbReference>
<reference evidence="2 3" key="1">
    <citation type="submission" date="2020-08" db="EMBL/GenBank/DDBJ databases">
        <title>Draft genome sequence of Parasphingopyxis sp. GrpM-11.</title>
        <authorList>
            <person name="Oh J."/>
            <person name="Roh D.-H."/>
        </authorList>
    </citation>
    <scope>NUCLEOTIDE SEQUENCE [LARGE SCALE GENOMIC DNA]</scope>
    <source>
        <strain evidence="2 3">GrpM-11</strain>
    </source>
</reference>
<dbReference type="Pfam" id="PF00903">
    <property type="entry name" value="Glyoxalase"/>
    <property type="match status" value="1"/>
</dbReference>
<dbReference type="PROSITE" id="PS51819">
    <property type="entry name" value="VOC"/>
    <property type="match status" value="1"/>
</dbReference>
<dbReference type="InterPro" id="IPR037523">
    <property type="entry name" value="VOC_core"/>
</dbReference>
<name>A0A842I2J5_9SPHN</name>
<dbReference type="Proteomes" id="UP000564378">
    <property type="component" value="Unassembled WGS sequence"/>
</dbReference>